<dbReference type="Proteomes" id="UP000566995">
    <property type="component" value="Unassembled WGS sequence"/>
</dbReference>
<feature type="transmembrane region" description="Helical" evidence="1">
    <location>
        <begin position="5"/>
        <end position="23"/>
    </location>
</feature>
<organism evidence="2 3">
    <name type="scientific">Pseudomonas nitroreducens</name>
    <dbReference type="NCBI Taxonomy" id="46680"/>
    <lineage>
        <taxon>Bacteria</taxon>
        <taxon>Pseudomonadati</taxon>
        <taxon>Pseudomonadota</taxon>
        <taxon>Gammaproteobacteria</taxon>
        <taxon>Pseudomonadales</taxon>
        <taxon>Pseudomonadaceae</taxon>
        <taxon>Pseudomonas</taxon>
    </lineage>
</organism>
<sequence>MLAPFLLHVLCWISLVINVWYAFHLPDDCAQWVDVSLGLAAGVNLVLLKRTWNILSPLASLFRR</sequence>
<proteinExistence type="predicted"/>
<evidence type="ECO:0000313" key="3">
    <source>
        <dbReference type="Proteomes" id="UP000566995"/>
    </source>
</evidence>
<keyword evidence="1" id="KW-0812">Transmembrane</keyword>
<feature type="transmembrane region" description="Helical" evidence="1">
    <location>
        <begin position="29"/>
        <end position="48"/>
    </location>
</feature>
<keyword evidence="1" id="KW-1133">Transmembrane helix</keyword>
<name>A0A7W7KET9_PSENT</name>
<accession>A0A7W7KET9</accession>
<evidence type="ECO:0000313" key="2">
    <source>
        <dbReference type="EMBL" id="MBB4861494.1"/>
    </source>
</evidence>
<comment type="caution">
    <text evidence="2">The sequence shown here is derived from an EMBL/GenBank/DDBJ whole genome shotgun (WGS) entry which is preliminary data.</text>
</comment>
<gene>
    <name evidence="2" type="ORF">HNP46_000305</name>
</gene>
<evidence type="ECO:0000256" key="1">
    <source>
        <dbReference type="SAM" id="Phobius"/>
    </source>
</evidence>
<dbReference type="EMBL" id="JACHLI010000001">
    <property type="protein sequence ID" value="MBB4861494.1"/>
    <property type="molecule type" value="Genomic_DNA"/>
</dbReference>
<dbReference type="RefSeq" id="WP_184585755.1">
    <property type="nucleotide sequence ID" value="NZ_JACHLI010000001.1"/>
</dbReference>
<reference evidence="2 3" key="1">
    <citation type="submission" date="2020-08" db="EMBL/GenBank/DDBJ databases">
        <title>Functional genomics of gut bacteria from endangered species of beetles.</title>
        <authorList>
            <person name="Carlos-Shanley C."/>
        </authorList>
    </citation>
    <scope>NUCLEOTIDE SEQUENCE [LARGE SCALE GENOMIC DNA]</scope>
    <source>
        <strain evidence="2 3">S00179</strain>
    </source>
</reference>
<keyword evidence="1" id="KW-0472">Membrane</keyword>
<protein>
    <submittedName>
        <fullName evidence="2">Zinc transporter ZupT</fullName>
    </submittedName>
</protein>
<dbReference type="AlphaFoldDB" id="A0A7W7KET9"/>